<protein>
    <recommendedName>
        <fullName evidence="5">DUF1917-domain-containing protein</fullName>
    </recommendedName>
</protein>
<keyword evidence="4" id="KW-1185">Reference proteome</keyword>
<comment type="similarity">
    <text evidence="1">Belongs to the UPF0696 family.</text>
</comment>
<dbReference type="PANTHER" id="PTHR31977:SF1">
    <property type="entry name" value="UPF0696 PROTEIN C11ORF68"/>
    <property type="match status" value="1"/>
</dbReference>
<name>A0ABR4LR28_9EURO</name>
<dbReference type="InterPro" id="IPR023398">
    <property type="entry name" value="TIF_eIF4e-like"/>
</dbReference>
<organism evidence="3 4">
    <name type="scientific">Aspergillus lucknowensis</name>
    <dbReference type="NCBI Taxonomy" id="176173"/>
    <lineage>
        <taxon>Eukaryota</taxon>
        <taxon>Fungi</taxon>
        <taxon>Dikarya</taxon>
        <taxon>Ascomycota</taxon>
        <taxon>Pezizomycotina</taxon>
        <taxon>Eurotiomycetes</taxon>
        <taxon>Eurotiomycetidae</taxon>
        <taxon>Eurotiales</taxon>
        <taxon>Aspergillaceae</taxon>
        <taxon>Aspergillus</taxon>
        <taxon>Aspergillus subgen. Nidulantes</taxon>
    </lineage>
</organism>
<proteinExistence type="inferred from homology"/>
<dbReference type="InterPro" id="IPR015034">
    <property type="entry name" value="Bles03"/>
</dbReference>
<sequence>MADLKPDDILSDDSSFYGDEEETTRLERRASRFDPEPYWTTVHPHLLSTIQNMEQQRNKQPTGKEMSPILMEVDIPPRLPRNKPGQGESSSAFLARLPPSTTRAETVGPWIYIHTRYASELKDDVPGLERKGREALDAYENQEARLRYENDREGGSKIALSRKLAPLQRELEQHLFSLARDTNTVTGKWMMFISDDCVDSYWRPVADATMRGQLGIAAKVATNDGQGRSRLIAVYTRDYEDRQDIKRVLRRLVELGLVKKGERPIYYKCDVLTYLDIMSKNKYGLKPTLFSSADVLAGKV</sequence>
<dbReference type="EMBL" id="JBFXLQ010000029">
    <property type="protein sequence ID" value="KAL2865842.1"/>
    <property type="molecule type" value="Genomic_DNA"/>
</dbReference>
<feature type="region of interest" description="Disordered" evidence="2">
    <location>
        <begin position="1"/>
        <end position="37"/>
    </location>
</feature>
<accession>A0ABR4LR28</accession>
<dbReference type="RefSeq" id="XP_070884821.1">
    <property type="nucleotide sequence ID" value="XM_071033259.1"/>
</dbReference>
<dbReference type="Proteomes" id="UP001610432">
    <property type="component" value="Unassembled WGS sequence"/>
</dbReference>
<evidence type="ECO:0000256" key="1">
    <source>
        <dbReference type="ARBA" id="ARBA00010568"/>
    </source>
</evidence>
<evidence type="ECO:0000256" key="2">
    <source>
        <dbReference type="SAM" id="MobiDB-lite"/>
    </source>
</evidence>
<dbReference type="GeneID" id="98148331"/>
<dbReference type="PANTHER" id="PTHR31977">
    <property type="entry name" value="UPF0696 PROTEIN C11ORF68"/>
    <property type="match status" value="1"/>
</dbReference>
<dbReference type="Gene3D" id="3.30.760.10">
    <property type="entry name" value="RNA Cap, Translation Initiation Factor Eif4e"/>
    <property type="match status" value="1"/>
</dbReference>
<comment type="caution">
    <text evidence="3">The sequence shown here is derived from an EMBL/GenBank/DDBJ whole genome shotgun (WGS) entry which is preliminary data.</text>
</comment>
<evidence type="ECO:0008006" key="5">
    <source>
        <dbReference type="Google" id="ProtNLM"/>
    </source>
</evidence>
<dbReference type="Pfam" id="PF08939">
    <property type="entry name" value="Bles03"/>
    <property type="match status" value="1"/>
</dbReference>
<reference evidence="3 4" key="1">
    <citation type="submission" date="2024-07" db="EMBL/GenBank/DDBJ databases">
        <title>Section-level genome sequencing and comparative genomics of Aspergillus sections Usti and Cavernicolus.</title>
        <authorList>
            <consortium name="Lawrence Berkeley National Laboratory"/>
            <person name="Nybo J.L."/>
            <person name="Vesth T.C."/>
            <person name="Theobald S."/>
            <person name="Frisvad J.C."/>
            <person name="Larsen T.O."/>
            <person name="Kjaerboelling I."/>
            <person name="Rothschild-Mancinelli K."/>
            <person name="Lyhne E.K."/>
            <person name="Kogle M.E."/>
            <person name="Barry K."/>
            <person name="Clum A."/>
            <person name="Na H."/>
            <person name="Ledsgaard L."/>
            <person name="Lin J."/>
            <person name="Lipzen A."/>
            <person name="Kuo A."/>
            <person name="Riley R."/>
            <person name="Mondo S."/>
            <person name="Labutti K."/>
            <person name="Haridas S."/>
            <person name="Pangalinan J."/>
            <person name="Salamov A.A."/>
            <person name="Simmons B.A."/>
            <person name="Magnuson J.K."/>
            <person name="Chen J."/>
            <person name="Drula E."/>
            <person name="Henrissat B."/>
            <person name="Wiebenga A."/>
            <person name="Lubbers R.J."/>
            <person name="Gomes A.C."/>
            <person name="Macurrencykelacurrency M.R."/>
            <person name="Stajich J."/>
            <person name="Grigoriev I.V."/>
            <person name="Mortensen U.H."/>
            <person name="De Vries R.P."/>
            <person name="Baker S.E."/>
            <person name="Andersen M.R."/>
        </authorList>
    </citation>
    <scope>NUCLEOTIDE SEQUENCE [LARGE SCALE GENOMIC DNA]</scope>
    <source>
        <strain evidence="3 4">CBS 449.75</strain>
    </source>
</reference>
<evidence type="ECO:0000313" key="3">
    <source>
        <dbReference type="EMBL" id="KAL2865842.1"/>
    </source>
</evidence>
<evidence type="ECO:0000313" key="4">
    <source>
        <dbReference type="Proteomes" id="UP001610432"/>
    </source>
</evidence>
<feature type="compositionally biased region" description="Basic and acidic residues" evidence="2">
    <location>
        <begin position="23"/>
        <end position="35"/>
    </location>
</feature>
<dbReference type="SUPFAM" id="SSF55418">
    <property type="entry name" value="eIF4e-like"/>
    <property type="match status" value="1"/>
</dbReference>
<gene>
    <name evidence="3" type="ORF">BJX67DRAFT_382525</name>
</gene>